<keyword evidence="3" id="KW-0539">Nucleus</keyword>
<dbReference type="InterPro" id="IPR051579">
    <property type="entry name" value="DDR_Transcriptional_Reg"/>
</dbReference>
<dbReference type="SMART" id="SM00292">
    <property type="entry name" value="BRCT"/>
    <property type="match status" value="2"/>
</dbReference>
<evidence type="ECO:0000313" key="7">
    <source>
        <dbReference type="EMBL" id="SAM04276.1"/>
    </source>
</evidence>
<comment type="subcellular location">
    <subcellularLocation>
        <location evidence="1">Nucleus</location>
    </subcellularLocation>
</comment>
<dbReference type="PROSITE" id="PS50172">
    <property type="entry name" value="BRCT"/>
    <property type="match status" value="1"/>
</dbReference>
<dbReference type="InterPro" id="IPR036420">
    <property type="entry name" value="BRCT_dom_sf"/>
</dbReference>
<dbReference type="PANTHER" id="PTHR23196:SF1">
    <property type="entry name" value="PAX-INTERACTING PROTEIN 1"/>
    <property type="match status" value="1"/>
</dbReference>
<dbReference type="PANTHER" id="PTHR23196">
    <property type="entry name" value="PAX TRANSCRIPTION ACTIVATION DOMAIN INTERACTING PROTEIN"/>
    <property type="match status" value="1"/>
</dbReference>
<feature type="region of interest" description="Disordered" evidence="4">
    <location>
        <begin position="230"/>
        <end position="249"/>
    </location>
</feature>
<dbReference type="CDD" id="cd17744">
    <property type="entry name" value="BRCT_MDC1_rpt1"/>
    <property type="match status" value="1"/>
</dbReference>
<dbReference type="GO" id="GO:0006974">
    <property type="term" value="P:DNA damage response"/>
    <property type="evidence" value="ECO:0007669"/>
    <property type="project" value="UniProtKB-KW"/>
</dbReference>
<dbReference type="Pfam" id="PF16770">
    <property type="entry name" value="RTT107_BRCT_5"/>
    <property type="match status" value="1"/>
</dbReference>
<keyword evidence="8" id="KW-1185">Reference proteome</keyword>
<dbReference type="GO" id="GO:0005634">
    <property type="term" value="C:nucleus"/>
    <property type="evidence" value="ECO:0007669"/>
    <property type="project" value="UniProtKB-SubCell"/>
</dbReference>
<evidence type="ECO:0000313" key="8">
    <source>
        <dbReference type="Proteomes" id="UP000078561"/>
    </source>
</evidence>
<feature type="signal peptide" evidence="5">
    <location>
        <begin position="1"/>
        <end position="28"/>
    </location>
</feature>
<dbReference type="STRING" id="4829.A0A163JQM8"/>
<feature type="domain" description="BRCT" evidence="6">
    <location>
        <begin position="406"/>
        <end position="504"/>
    </location>
</feature>
<dbReference type="AlphaFoldDB" id="A0A163JQM8"/>
<dbReference type="InParanoid" id="A0A163JQM8"/>
<dbReference type="InterPro" id="IPR001357">
    <property type="entry name" value="BRCT_dom"/>
</dbReference>
<feature type="compositionally biased region" description="Polar residues" evidence="4">
    <location>
        <begin position="70"/>
        <end position="79"/>
    </location>
</feature>
<dbReference type="Proteomes" id="UP000078561">
    <property type="component" value="Unassembled WGS sequence"/>
</dbReference>
<feature type="chain" id="PRO_5007843441" description="BRCT domain-containing protein" evidence="5">
    <location>
        <begin position="29"/>
        <end position="592"/>
    </location>
</feature>
<evidence type="ECO:0000256" key="5">
    <source>
        <dbReference type="SAM" id="SignalP"/>
    </source>
</evidence>
<evidence type="ECO:0000256" key="1">
    <source>
        <dbReference type="ARBA" id="ARBA00004123"/>
    </source>
</evidence>
<evidence type="ECO:0000256" key="3">
    <source>
        <dbReference type="ARBA" id="ARBA00023242"/>
    </source>
</evidence>
<feature type="compositionally biased region" description="Basic and acidic residues" evidence="4">
    <location>
        <begin position="329"/>
        <end position="342"/>
    </location>
</feature>
<feature type="region of interest" description="Disordered" evidence="4">
    <location>
        <begin position="318"/>
        <end position="342"/>
    </location>
</feature>
<organism evidence="7">
    <name type="scientific">Absidia glauca</name>
    <name type="common">Pin mould</name>
    <dbReference type="NCBI Taxonomy" id="4829"/>
    <lineage>
        <taxon>Eukaryota</taxon>
        <taxon>Fungi</taxon>
        <taxon>Fungi incertae sedis</taxon>
        <taxon>Mucoromycota</taxon>
        <taxon>Mucoromycotina</taxon>
        <taxon>Mucoromycetes</taxon>
        <taxon>Mucorales</taxon>
        <taxon>Cunninghamellaceae</taxon>
        <taxon>Absidia</taxon>
    </lineage>
</organism>
<evidence type="ECO:0000256" key="2">
    <source>
        <dbReference type="ARBA" id="ARBA00022763"/>
    </source>
</evidence>
<name>A0A163JQM8_ABSGL</name>
<proteinExistence type="predicted"/>
<evidence type="ECO:0000259" key="6">
    <source>
        <dbReference type="PROSITE" id="PS50172"/>
    </source>
</evidence>
<protein>
    <recommendedName>
        <fullName evidence="6">BRCT domain-containing protein</fullName>
    </recommendedName>
</protein>
<gene>
    <name evidence="7" type="primary">ABSGL_10136.1 scaffold 11786</name>
</gene>
<keyword evidence="2" id="KW-0227">DNA damage</keyword>
<dbReference type="OrthoDB" id="342264at2759"/>
<dbReference type="EMBL" id="LT554351">
    <property type="protein sequence ID" value="SAM04276.1"/>
    <property type="molecule type" value="Genomic_DNA"/>
</dbReference>
<keyword evidence="5" id="KW-0732">Signal</keyword>
<dbReference type="SUPFAM" id="SSF52113">
    <property type="entry name" value="BRCT domain"/>
    <property type="match status" value="1"/>
</dbReference>
<feature type="compositionally biased region" description="Polar residues" evidence="4">
    <location>
        <begin position="230"/>
        <end position="247"/>
    </location>
</feature>
<evidence type="ECO:0000256" key="4">
    <source>
        <dbReference type="SAM" id="MobiDB-lite"/>
    </source>
</evidence>
<sequence>MSPYKFSLFSSCWFSTLLPLAIMSHSDSDDLPPTLQYDPYESQFSDERAITATTTILPPDSPTVGDTAPHSGSTFDSIHPTILSSDSYTTSYDNNGDSSGSQQTVFAILEEERRRNLNHPPSQEERNRLAFEAEQRLFRTRSANSGYDGVGFFSGNNKRKCDFTTAEKVVRQYALTRGFTDLTTIASDWAGLYHYPDVPRLRGKIDPKLRQYLDEGVNVDNLIASMDTNSISSSSEKTQPFSGNTSLDPCPADISTSFVSHSLTSESTTSQATSTQSLLPSIPETTLPAATSTAPEPASPLQQVESTCPIDDLEAKNSLENDDEDDDSDNHHLNDYSPGQKDDFARQVSLQPSSTPLRPHIQSSFPEDDLEALKETAELYTIDDSPPPRKHQLGLASSSSSARLLRSNSLFDGSITSPFSSDSPLPCIMFTSTVNDQKYRRVAKSMGATIVSSWELCTHMVTDTFRRTPNLLCALATQKYIVNEDWIKVSISKGQFEDTLEYDLGRQNPPNYFAGKTLFFKATTNIKRADANDLAKAAGAKVRLRAPELNLNNGDRSLVVVCADDDDAQPYQEAGYQAISRAEFLELYEKSD</sequence>
<feature type="region of interest" description="Disordered" evidence="4">
    <location>
        <begin position="56"/>
        <end position="79"/>
    </location>
</feature>
<reference evidence="7" key="1">
    <citation type="submission" date="2016-04" db="EMBL/GenBank/DDBJ databases">
        <authorList>
            <person name="Evans L.H."/>
            <person name="Alamgir A."/>
            <person name="Owens N."/>
            <person name="Weber N.D."/>
            <person name="Virtaneva K."/>
            <person name="Barbian K."/>
            <person name="Babar A."/>
            <person name="Rosenke K."/>
        </authorList>
    </citation>
    <scope>NUCLEOTIDE SEQUENCE [LARGE SCALE GENOMIC DNA]</scope>
    <source>
        <strain evidence="7">CBS 101.48</strain>
    </source>
</reference>
<dbReference type="Gene3D" id="3.40.50.10190">
    <property type="entry name" value="BRCT domain"/>
    <property type="match status" value="1"/>
</dbReference>
<accession>A0A163JQM8</accession>